<evidence type="ECO:0000313" key="4">
    <source>
        <dbReference type="EMBL" id="CAE4645707.1"/>
    </source>
</evidence>
<dbReference type="PRINTS" id="PR01573">
    <property type="entry name" value="SUPERTUBBY"/>
</dbReference>
<gene>
    <name evidence="4" type="ORF">AMON00008_LOCUS50245</name>
</gene>
<dbReference type="Pfam" id="PF01167">
    <property type="entry name" value="Tub"/>
    <property type="match status" value="1"/>
</dbReference>
<dbReference type="Gene3D" id="3.20.90.10">
    <property type="entry name" value="Tubby Protein, Chain A"/>
    <property type="match status" value="1"/>
</dbReference>
<dbReference type="AlphaFoldDB" id="A0A7S4SH78"/>
<evidence type="ECO:0000256" key="1">
    <source>
        <dbReference type="ARBA" id="ARBA00007129"/>
    </source>
</evidence>
<evidence type="ECO:0000256" key="2">
    <source>
        <dbReference type="SAM" id="MobiDB-lite"/>
    </source>
</evidence>
<accession>A0A7S4SH78</accession>
<dbReference type="EMBL" id="HBNR01070913">
    <property type="protein sequence ID" value="CAE4645707.1"/>
    <property type="molecule type" value="Transcribed_RNA"/>
</dbReference>
<organism evidence="4">
    <name type="scientific">Alexandrium monilatum</name>
    <dbReference type="NCBI Taxonomy" id="311494"/>
    <lineage>
        <taxon>Eukaryota</taxon>
        <taxon>Sar</taxon>
        <taxon>Alveolata</taxon>
        <taxon>Dinophyceae</taxon>
        <taxon>Gonyaulacales</taxon>
        <taxon>Pyrocystaceae</taxon>
        <taxon>Alexandrium</taxon>
    </lineage>
</organism>
<feature type="compositionally biased region" description="Low complexity" evidence="2">
    <location>
        <begin position="72"/>
        <end position="92"/>
    </location>
</feature>
<protein>
    <recommendedName>
        <fullName evidence="3">Tubby C-terminal domain-containing protein</fullName>
    </recommendedName>
</protein>
<feature type="domain" description="Tubby C-terminal" evidence="3">
    <location>
        <begin position="237"/>
        <end position="484"/>
    </location>
</feature>
<feature type="compositionally biased region" description="Low complexity" evidence="2">
    <location>
        <begin position="21"/>
        <end position="37"/>
    </location>
</feature>
<sequence>MFLSKDFLDEPADGSWGNMPMQGMSSSGTFGQSSSTGMRHRQAPSPLGASNGFEGARGEDDIEATPTSAASLRQKMLQQRQRALQKQRTTQTMSTGVVMANESMPSAEAPPTPANNSRSNAAPSRPGSSPVGGGSSMDNPPASSSSYPMLDQAMRRLSMDEDAMNEEDASGVVMPDPAYEQVSKEEEARRRSTLAQELDERGICHVFDPSPLPNGPRESYFDIANIAPHDMKNFILDPAPKNAGMIECRIIRERSGLNKLFPKYTLESDSGIFLLTAKKQKNNKTSNYAISMSKTDTGAKESEAFLGKLRSNFLGLEFTAYGTGLNPKKIDPGMSQVHAMQLARQELVAVQYSSSFWGSKPRGPRKMGAVIPHVQPSGERLLCRTLNPDTEGLLALQKNGNSSHLIDVYQNKPPKWNEQIGAFVLNFNKRVTQASVKNFQLTCNEDPDTVYLQFGRVGKDVFNMDFRFPFSPFQAFAICLSSFDYKLCCE</sequence>
<dbReference type="SUPFAM" id="SSF54518">
    <property type="entry name" value="Tubby C-terminal domain-like"/>
    <property type="match status" value="1"/>
</dbReference>
<dbReference type="InterPro" id="IPR025659">
    <property type="entry name" value="Tubby-like_C"/>
</dbReference>
<comment type="similarity">
    <text evidence="1">Belongs to the TUB family.</text>
</comment>
<name>A0A7S4SH78_9DINO</name>
<feature type="region of interest" description="Disordered" evidence="2">
    <location>
        <begin position="1"/>
        <end position="147"/>
    </location>
</feature>
<dbReference type="InterPro" id="IPR000007">
    <property type="entry name" value="Tubby_C"/>
</dbReference>
<dbReference type="PANTHER" id="PTHR16517">
    <property type="entry name" value="TUBBY-RELATED"/>
    <property type="match status" value="1"/>
</dbReference>
<feature type="compositionally biased region" description="Low complexity" evidence="2">
    <location>
        <begin position="136"/>
        <end position="146"/>
    </location>
</feature>
<reference evidence="4" key="1">
    <citation type="submission" date="2021-01" db="EMBL/GenBank/DDBJ databases">
        <authorList>
            <person name="Corre E."/>
            <person name="Pelletier E."/>
            <person name="Niang G."/>
            <person name="Scheremetjew M."/>
            <person name="Finn R."/>
            <person name="Kale V."/>
            <person name="Holt S."/>
            <person name="Cochrane G."/>
            <person name="Meng A."/>
            <person name="Brown T."/>
            <person name="Cohen L."/>
        </authorList>
    </citation>
    <scope>NUCLEOTIDE SEQUENCE</scope>
    <source>
        <strain evidence="4">CCMP3105</strain>
    </source>
</reference>
<evidence type="ECO:0000259" key="3">
    <source>
        <dbReference type="Pfam" id="PF01167"/>
    </source>
</evidence>
<dbReference type="PANTHER" id="PTHR16517:SF7">
    <property type="entry name" value="PROTEIN KING TUBBY"/>
    <property type="match status" value="1"/>
</dbReference>
<proteinExistence type="inferred from homology"/>